<evidence type="ECO:0000259" key="2">
    <source>
        <dbReference type="Pfam" id="PF06713"/>
    </source>
</evidence>
<organism evidence="3 4">
    <name type="scientific">Larkinella knui</name>
    <dbReference type="NCBI Taxonomy" id="2025310"/>
    <lineage>
        <taxon>Bacteria</taxon>
        <taxon>Pseudomonadati</taxon>
        <taxon>Bacteroidota</taxon>
        <taxon>Cytophagia</taxon>
        <taxon>Cytophagales</taxon>
        <taxon>Spirosomataceae</taxon>
        <taxon>Larkinella</taxon>
    </lineage>
</organism>
<dbReference type="Proteomes" id="UP000274271">
    <property type="component" value="Unassembled WGS sequence"/>
</dbReference>
<protein>
    <recommendedName>
        <fullName evidence="2">Uncharacterized protein YyaB-like PH domain-containing protein</fullName>
    </recommendedName>
</protein>
<keyword evidence="4" id="KW-1185">Reference proteome</keyword>
<feature type="transmembrane region" description="Helical" evidence="1">
    <location>
        <begin position="9"/>
        <end position="30"/>
    </location>
</feature>
<feature type="transmembrane region" description="Helical" evidence="1">
    <location>
        <begin position="36"/>
        <end position="58"/>
    </location>
</feature>
<evidence type="ECO:0000256" key="1">
    <source>
        <dbReference type="SAM" id="Phobius"/>
    </source>
</evidence>
<feature type="domain" description="Uncharacterized protein YyaB-like PH" evidence="2">
    <location>
        <begin position="54"/>
        <end position="127"/>
    </location>
</feature>
<dbReference type="GO" id="GO:0030153">
    <property type="term" value="P:bacteriocin immunity"/>
    <property type="evidence" value="ECO:0007669"/>
    <property type="project" value="InterPro"/>
</dbReference>
<name>A0A3P1CCF6_9BACT</name>
<dbReference type="Pfam" id="PF06713">
    <property type="entry name" value="bPH_4"/>
    <property type="match status" value="1"/>
</dbReference>
<evidence type="ECO:0000313" key="3">
    <source>
        <dbReference type="EMBL" id="RRB10987.1"/>
    </source>
</evidence>
<dbReference type="RefSeq" id="WP_124910078.1">
    <property type="nucleotide sequence ID" value="NZ_RQJP01000006.1"/>
</dbReference>
<dbReference type="OrthoDB" id="1261156at2"/>
<comment type="caution">
    <text evidence="3">The sequence shown here is derived from an EMBL/GenBank/DDBJ whole genome shotgun (WGS) entry which is preliminary data.</text>
</comment>
<keyword evidence="1" id="KW-1133">Transmembrane helix</keyword>
<reference evidence="3 4" key="1">
    <citation type="submission" date="2018-11" db="EMBL/GenBank/DDBJ databases">
        <authorList>
            <person name="Zhou Z."/>
            <person name="Wang G."/>
        </authorList>
    </citation>
    <scope>NUCLEOTIDE SEQUENCE [LARGE SCALE GENOMIC DNA]</scope>
    <source>
        <strain evidence="3 4">KCTC42998</strain>
    </source>
</reference>
<sequence length="138" mass="15611">MTKIYPSKIGLELVIPLALVLGSVSTLMLLNRLWPGIFIMLAVVAFIVHLFLTTSYTIQDGKLEVKSGFLYQSTIAIGSIRQIRETRSPLSSPATSLDRLEIVYNRYDSVILSPKDKQGFIHDLLRLNPSIEVKYRHH</sequence>
<dbReference type="InterPro" id="IPR009589">
    <property type="entry name" value="PH_YyaB-like"/>
</dbReference>
<keyword evidence="1" id="KW-0812">Transmembrane</keyword>
<dbReference type="AlphaFoldDB" id="A0A3P1CCF6"/>
<accession>A0A3P1CCF6</accession>
<evidence type="ECO:0000313" key="4">
    <source>
        <dbReference type="Proteomes" id="UP000274271"/>
    </source>
</evidence>
<proteinExistence type="predicted"/>
<dbReference type="EMBL" id="RQJP01000006">
    <property type="protein sequence ID" value="RRB10987.1"/>
    <property type="molecule type" value="Genomic_DNA"/>
</dbReference>
<gene>
    <name evidence="3" type="ORF">EHT87_28000</name>
</gene>
<keyword evidence="1" id="KW-0472">Membrane</keyword>